<accession>A0A420RJC5</accession>
<gene>
    <name evidence="10" type="ORF">BFJ68_g4636</name>
</gene>
<evidence type="ECO:0000256" key="5">
    <source>
        <dbReference type="ARBA" id="ARBA00023002"/>
    </source>
</evidence>
<dbReference type="GO" id="GO:0004497">
    <property type="term" value="F:monooxygenase activity"/>
    <property type="evidence" value="ECO:0007669"/>
    <property type="project" value="UniProtKB-KW"/>
</dbReference>
<dbReference type="VEuPathDB" id="FungiDB:FOC1_g10007803"/>
<dbReference type="OrthoDB" id="1844152at2759"/>
<dbReference type="VEuPathDB" id="FungiDB:HZS61_006789"/>
<keyword evidence="5 9" id="KW-0560">Oxidoreductase</keyword>
<dbReference type="InterPro" id="IPR002403">
    <property type="entry name" value="Cyt_P450_E_grp-IV"/>
</dbReference>
<proteinExistence type="inferred from homology"/>
<dbReference type="VEuPathDB" id="FungiDB:FOMG_14743"/>
<dbReference type="PANTHER" id="PTHR46206:SF2">
    <property type="entry name" value="CYTOCHROME P450 MONOOXYGENASE AUSG-RELATED"/>
    <property type="match status" value="1"/>
</dbReference>
<dbReference type="VEuPathDB" id="FungiDB:FOXG_12221"/>
<dbReference type="GO" id="GO:0020037">
    <property type="term" value="F:heme binding"/>
    <property type="evidence" value="ECO:0007669"/>
    <property type="project" value="InterPro"/>
</dbReference>
<dbReference type="VEuPathDB" id="FungiDB:FOIG_10179"/>
<evidence type="ECO:0000256" key="3">
    <source>
        <dbReference type="ARBA" id="ARBA00022617"/>
    </source>
</evidence>
<dbReference type="VEuPathDB" id="FungiDB:FOZG_13246"/>
<dbReference type="PROSITE" id="PS00086">
    <property type="entry name" value="CYTOCHROME_P450"/>
    <property type="match status" value="1"/>
</dbReference>
<keyword evidence="7 9" id="KW-0503">Monooxygenase</keyword>
<dbReference type="PRINTS" id="PR00465">
    <property type="entry name" value="EP450IV"/>
</dbReference>
<feature type="binding site" description="axial binding residue" evidence="8">
    <location>
        <position position="484"/>
    </location>
    <ligand>
        <name>heme</name>
        <dbReference type="ChEBI" id="CHEBI:30413"/>
    </ligand>
    <ligandPart>
        <name>Fe</name>
        <dbReference type="ChEBI" id="CHEBI:18248"/>
    </ligandPart>
</feature>
<evidence type="ECO:0000313" key="11">
    <source>
        <dbReference type="Proteomes" id="UP000285860"/>
    </source>
</evidence>
<dbReference type="Gene3D" id="1.10.630.10">
    <property type="entry name" value="Cytochrome P450"/>
    <property type="match status" value="1"/>
</dbReference>
<dbReference type="GO" id="GO:0005506">
    <property type="term" value="F:iron ion binding"/>
    <property type="evidence" value="ECO:0007669"/>
    <property type="project" value="InterPro"/>
</dbReference>
<organism evidence="10 11">
    <name type="scientific">Fusarium oxysporum</name>
    <name type="common">Fusarium vascular wilt</name>
    <dbReference type="NCBI Taxonomy" id="5507"/>
    <lineage>
        <taxon>Eukaryota</taxon>
        <taxon>Fungi</taxon>
        <taxon>Dikarya</taxon>
        <taxon>Ascomycota</taxon>
        <taxon>Pezizomycotina</taxon>
        <taxon>Sordariomycetes</taxon>
        <taxon>Hypocreomycetidae</taxon>
        <taxon>Hypocreales</taxon>
        <taxon>Nectriaceae</taxon>
        <taxon>Fusarium</taxon>
        <taxon>Fusarium oxysporum species complex</taxon>
    </lineage>
</organism>
<protein>
    <submittedName>
        <fullName evidence="10">Uncharacterized protein</fullName>
    </submittedName>
</protein>
<keyword evidence="3 8" id="KW-0349">Heme</keyword>
<dbReference type="VEuPathDB" id="FungiDB:FOC4_g10005093"/>
<evidence type="ECO:0000256" key="8">
    <source>
        <dbReference type="PIRSR" id="PIRSR602403-1"/>
    </source>
</evidence>
<evidence type="ECO:0000256" key="9">
    <source>
        <dbReference type="RuleBase" id="RU000461"/>
    </source>
</evidence>
<dbReference type="InterPro" id="IPR036396">
    <property type="entry name" value="Cyt_P450_sf"/>
</dbReference>
<keyword evidence="4 8" id="KW-0479">Metal-binding</keyword>
<dbReference type="InterPro" id="IPR017972">
    <property type="entry name" value="Cyt_P450_CS"/>
</dbReference>
<evidence type="ECO:0000256" key="2">
    <source>
        <dbReference type="ARBA" id="ARBA00010617"/>
    </source>
</evidence>
<dbReference type="AlphaFoldDB" id="A0A420RJC5"/>
<name>A0A420RJC5_FUSOX</name>
<comment type="caution">
    <text evidence="10">The sequence shown here is derived from an EMBL/GenBank/DDBJ whole genome shotgun (WGS) entry which is preliminary data.</text>
</comment>
<evidence type="ECO:0000313" key="10">
    <source>
        <dbReference type="EMBL" id="RKL17129.1"/>
    </source>
</evidence>
<evidence type="ECO:0000256" key="4">
    <source>
        <dbReference type="ARBA" id="ARBA00022723"/>
    </source>
</evidence>
<dbReference type="CDD" id="cd11041">
    <property type="entry name" value="CYP503A1-like"/>
    <property type="match status" value="1"/>
</dbReference>
<evidence type="ECO:0000256" key="1">
    <source>
        <dbReference type="ARBA" id="ARBA00001971"/>
    </source>
</evidence>
<dbReference type="InterPro" id="IPR001128">
    <property type="entry name" value="Cyt_P450"/>
</dbReference>
<dbReference type="SUPFAM" id="SSF48264">
    <property type="entry name" value="Cytochrome P450"/>
    <property type="match status" value="1"/>
</dbReference>
<dbReference type="PANTHER" id="PTHR46206">
    <property type="entry name" value="CYTOCHROME P450"/>
    <property type="match status" value="1"/>
</dbReference>
<dbReference type="GO" id="GO:0016705">
    <property type="term" value="F:oxidoreductase activity, acting on paired donors, with incorporation or reduction of molecular oxygen"/>
    <property type="evidence" value="ECO:0007669"/>
    <property type="project" value="InterPro"/>
</dbReference>
<keyword evidence="6 8" id="KW-0408">Iron</keyword>
<comment type="similarity">
    <text evidence="2 9">Belongs to the cytochrome P450 family.</text>
</comment>
<evidence type="ECO:0000256" key="7">
    <source>
        <dbReference type="ARBA" id="ARBA00023033"/>
    </source>
</evidence>
<comment type="cofactor">
    <cofactor evidence="1 8">
        <name>heme</name>
        <dbReference type="ChEBI" id="CHEBI:30413"/>
    </cofactor>
</comment>
<evidence type="ECO:0000256" key="6">
    <source>
        <dbReference type="ARBA" id="ARBA00023004"/>
    </source>
</evidence>
<dbReference type="Pfam" id="PF00067">
    <property type="entry name" value="p450"/>
    <property type="match status" value="1"/>
</dbReference>
<dbReference type="Proteomes" id="UP000285860">
    <property type="component" value="Unassembled WGS sequence"/>
</dbReference>
<sequence length="538" mass="60291">MFPVTRFRTYLTSFHTSRRVSQLTVFVTLSERSFFLCLDQSKAMDLSKYITPLLAGQYPLGGAVLVAVVAFVLLMLIAPKDSIPVINKYPNDWFLSKAHMAFITNADGLIKQGFAKFNKPFRMITLLGDRIVLPADHFEWMRRHGPHLDHQPLVSKDFFAGYPGFDGTAAISDPSKLLANVIKKKLVQNPHVSKLHNNVRKDLLAAWPEQSDDWKAVDWAKDGVSLISRMSASVFVGEELSRDETWQQVSTNYGMTVFLAARALRAWPRLLRPIVQWFLPACKSCRAEVQRAREVLHKNLAKRAAEDKEHDDSISWFGEIAGGKSYDPVAAQLGMSMAAVVTTSELLKQTIIEICAHDLVAPLREEVEAVVAEHGWSPAALTNMRLLDSVIKETQRLNSAVIVNLDRQVLSPVTLPNGQYLPKGTAISIYMSQLRNPEVYDNPDTFDAYRYVKLRAQGGKWIYASSATSTSEDHFVFGIGKPICPGRFFAIAEVKTAIATILLDYDVRLAEGYKPKLMPFGFELFADPGVQLEVKRRS</sequence>
<dbReference type="EMBL" id="MRCY01000016">
    <property type="protein sequence ID" value="RKL17129.1"/>
    <property type="molecule type" value="Genomic_DNA"/>
</dbReference>
<reference evidence="10 11" key="1">
    <citation type="journal article" date="2018" name="Sci. Rep.">
        <title>Characterisation of pathogen-specific regions and novel effector candidates in Fusarium oxysporum f. sp. cepae.</title>
        <authorList>
            <person name="Armitage A.D."/>
            <person name="Taylor A."/>
            <person name="Sobczyk M.K."/>
            <person name="Baxter L."/>
            <person name="Greenfield B.P."/>
            <person name="Bates H.J."/>
            <person name="Wilson F."/>
            <person name="Jackson A.C."/>
            <person name="Ott S."/>
            <person name="Harrison R.J."/>
            <person name="Clarkson J.P."/>
        </authorList>
    </citation>
    <scope>NUCLEOTIDE SEQUENCE [LARGE SCALE GENOMIC DNA]</scope>
    <source>
        <strain evidence="10 11">Fo_A28</strain>
    </source>
</reference>